<evidence type="ECO:0000313" key="4">
    <source>
        <dbReference type="Proteomes" id="UP001604336"/>
    </source>
</evidence>
<evidence type="ECO:0000313" key="3">
    <source>
        <dbReference type="EMBL" id="KAL2526232.1"/>
    </source>
</evidence>
<keyword evidence="4" id="KW-1185">Reference proteome</keyword>
<dbReference type="Proteomes" id="UP001604336">
    <property type="component" value="Unassembled WGS sequence"/>
</dbReference>
<evidence type="ECO:0000256" key="2">
    <source>
        <dbReference type="SAM" id="MobiDB-lite"/>
    </source>
</evidence>
<feature type="coiled-coil region" evidence="1">
    <location>
        <begin position="76"/>
        <end position="103"/>
    </location>
</feature>
<name>A0ABD1UMI5_9LAMI</name>
<reference evidence="4" key="1">
    <citation type="submission" date="2024-07" db="EMBL/GenBank/DDBJ databases">
        <title>Two chromosome-level genome assemblies of Korean endemic species Abeliophyllum distichum and Forsythia ovata (Oleaceae).</title>
        <authorList>
            <person name="Jang H."/>
        </authorList>
    </citation>
    <scope>NUCLEOTIDE SEQUENCE [LARGE SCALE GENOMIC DNA]</scope>
</reference>
<proteinExistence type="predicted"/>
<sequence length="171" mass="18663">MKAKYEIELKAVKECLKQAQDQKRAAEASQMRTEEAQSLADEAQKLTEDRTLAAETALAAANSSSEATAVDNERSLSAMRLELEKIKVERADAEAKAVEAYQDAFVNTPEYQDLAQRLLTVVGEQLVERIVEAHPEWGLSFLREAPAEARVSEAGLGDALGRDEGPSCADP</sequence>
<accession>A0ABD1UMI5</accession>
<evidence type="ECO:0000256" key="1">
    <source>
        <dbReference type="SAM" id="Coils"/>
    </source>
</evidence>
<feature type="region of interest" description="Disordered" evidence="2">
    <location>
        <begin position="152"/>
        <end position="171"/>
    </location>
</feature>
<feature type="coiled-coil region" evidence="1">
    <location>
        <begin position="2"/>
        <end position="36"/>
    </location>
</feature>
<dbReference type="EMBL" id="JBFOLK010000003">
    <property type="protein sequence ID" value="KAL2526232.1"/>
    <property type="molecule type" value="Genomic_DNA"/>
</dbReference>
<protein>
    <submittedName>
        <fullName evidence="3">Uncharacterized protein</fullName>
    </submittedName>
</protein>
<keyword evidence="1" id="KW-0175">Coiled coil</keyword>
<organism evidence="3 4">
    <name type="scientific">Abeliophyllum distichum</name>
    <dbReference type="NCBI Taxonomy" id="126358"/>
    <lineage>
        <taxon>Eukaryota</taxon>
        <taxon>Viridiplantae</taxon>
        <taxon>Streptophyta</taxon>
        <taxon>Embryophyta</taxon>
        <taxon>Tracheophyta</taxon>
        <taxon>Spermatophyta</taxon>
        <taxon>Magnoliopsida</taxon>
        <taxon>eudicotyledons</taxon>
        <taxon>Gunneridae</taxon>
        <taxon>Pentapetalae</taxon>
        <taxon>asterids</taxon>
        <taxon>lamiids</taxon>
        <taxon>Lamiales</taxon>
        <taxon>Oleaceae</taxon>
        <taxon>Forsythieae</taxon>
        <taxon>Abeliophyllum</taxon>
    </lineage>
</organism>
<gene>
    <name evidence="3" type="ORF">Adt_11286</name>
</gene>
<dbReference type="AlphaFoldDB" id="A0ABD1UMI5"/>
<comment type="caution">
    <text evidence="3">The sequence shown here is derived from an EMBL/GenBank/DDBJ whole genome shotgun (WGS) entry which is preliminary data.</text>
</comment>